<name>A0A7Y3R7F9_9FLAO</name>
<sequence length="424" mass="47904">MKAIFSLIAILFITSINAQKFDCSSKMTAYQDSFKAKNIEAAFETWNEVKKNCPKQSELVYTDGLSILQYKVDNASNAEDKEKLVREIIALYDQFHKNYPEKTADFEVSKAMALHDNKIEAKEEIFNLLESGFSKASGSITNANAIYTYFSLCYEKYKAGDKKYTADLVLDKYTLVNYMLTQLQNTQTEKLDQYKTAQRGINALSKDLVNCDNLASYYEKNFTQNKENSEWIITALTNLSAKCSSKPIFATMAEKLYAAKATSQSAYFMALANLRQRKFTEAIQFYNQAADLETNPQEKAKIYYTLATGLLANDMTKSKETLNKALQADPKMGRAYLFLAQLYSYAPEECGKTEFEKKAIFYLAVETAKKAGIADPKLKTAADKMAEDFVPKALTKSEINAAKMNGKSFTIECWINETITFPAK</sequence>
<evidence type="ECO:0000313" key="2">
    <source>
        <dbReference type="EMBL" id="NNT70687.1"/>
    </source>
</evidence>
<dbReference type="RefSeq" id="WP_171220905.1">
    <property type="nucleotide sequence ID" value="NZ_CP121446.1"/>
</dbReference>
<evidence type="ECO:0008006" key="4">
    <source>
        <dbReference type="Google" id="ProtNLM"/>
    </source>
</evidence>
<protein>
    <recommendedName>
        <fullName evidence="4">Tetratricopeptide repeat protein</fullName>
    </recommendedName>
</protein>
<dbReference type="InterPro" id="IPR011990">
    <property type="entry name" value="TPR-like_helical_dom_sf"/>
</dbReference>
<keyword evidence="3" id="KW-1185">Reference proteome</keyword>
<feature type="chain" id="PRO_5031197546" description="Tetratricopeptide repeat protein" evidence="1">
    <location>
        <begin position="19"/>
        <end position="424"/>
    </location>
</feature>
<dbReference type="SUPFAM" id="SSF48452">
    <property type="entry name" value="TPR-like"/>
    <property type="match status" value="1"/>
</dbReference>
<keyword evidence="1" id="KW-0732">Signal</keyword>
<dbReference type="Gene3D" id="1.25.40.10">
    <property type="entry name" value="Tetratricopeptide repeat domain"/>
    <property type="match status" value="1"/>
</dbReference>
<dbReference type="AlphaFoldDB" id="A0A7Y3R7F9"/>
<evidence type="ECO:0000313" key="3">
    <source>
        <dbReference type="Proteomes" id="UP000536509"/>
    </source>
</evidence>
<gene>
    <name evidence="2" type="ORF">HKT18_00520</name>
</gene>
<organism evidence="2 3">
    <name type="scientific">Flavobacterium rivulicola</name>
    <dbReference type="NCBI Taxonomy" id="2732161"/>
    <lineage>
        <taxon>Bacteria</taxon>
        <taxon>Pseudomonadati</taxon>
        <taxon>Bacteroidota</taxon>
        <taxon>Flavobacteriia</taxon>
        <taxon>Flavobacteriales</taxon>
        <taxon>Flavobacteriaceae</taxon>
        <taxon>Flavobacterium</taxon>
    </lineage>
</organism>
<accession>A0A7Y3R7F9</accession>
<proteinExistence type="predicted"/>
<feature type="signal peptide" evidence="1">
    <location>
        <begin position="1"/>
        <end position="18"/>
    </location>
</feature>
<comment type="caution">
    <text evidence="2">The sequence shown here is derived from an EMBL/GenBank/DDBJ whole genome shotgun (WGS) entry which is preliminary data.</text>
</comment>
<dbReference type="Proteomes" id="UP000536509">
    <property type="component" value="Unassembled WGS sequence"/>
</dbReference>
<dbReference type="EMBL" id="JABEVX010000001">
    <property type="protein sequence ID" value="NNT70687.1"/>
    <property type="molecule type" value="Genomic_DNA"/>
</dbReference>
<reference evidence="2 3" key="1">
    <citation type="submission" date="2020-05" db="EMBL/GenBank/DDBJ databases">
        <title>Draft genome of Flavobacterium sp. IMCC34852.</title>
        <authorList>
            <person name="Song J."/>
            <person name="Cho J.-C."/>
        </authorList>
    </citation>
    <scope>NUCLEOTIDE SEQUENCE [LARGE SCALE GENOMIC DNA]</scope>
    <source>
        <strain evidence="2 3">IMCC34852</strain>
    </source>
</reference>
<evidence type="ECO:0000256" key="1">
    <source>
        <dbReference type="SAM" id="SignalP"/>
    </source>
</evidence>